<evidence type="ECO:0000313" key="4">
    <source>
        <dbReference type="RefSeq" id="XP_022816623.1"/>
    </source>
</evidence>
<dbReference type="GeneID" id="111349653"/>
<feature type="region of interest" description="Disordered" evidence="1">
    <location>
        <begin position="316"/>
        <end position="343"/>
    </location>
</feature>
<keyword evidence="2" id="KW-0472">Membrane</keyword>
<evidence type="ECO:0000256" key="2">
    <source>
        <dbReference type="SAM" id="Phobius"/>
    </source>
</evidence>
<gene>
    <name evidence="4" type="primary">LOC111349653</name>
</gene>
<keyword evidence="2" id="KW-1133">Transmembrane helix</keyword>
<keyword evidence="3" id="KW-1185">Reference proteome</keyword>
<feature type="compositionally biased region" description="Basic and acidic residues" evidence="1">
    <location>
        <begin position="656"/>
        <end position="666"/>
    </location>
</feature>
<protein>
    <submittedName>
        <fullName evidence="4">Uncharacterized protein LOC111349653</fullName>
    </submittedName>
</protein>
<dbReference type="Pfam" id="PF03564">
    <property type="entry name" value="DUF1759"/>
    <property type="match status" value="1"/>
</dbReference>
<feature type="transmembrane region" description="Helical" evidence="2">
    <location>
        <begin position="585"/>
        <end position="607"/>
    </location>
</feature>
<evidence type="ECO:0000313" key="3">
    <source>
        <dbReference type="Proteomes" id="UP000301870"/>
    </source>
</evidence>
<proteinExistence type="predicted"/>
<dbReference type="InterPro" id="IPR005312">
    <property type="entry name" value="DUF1759"/>
</dbReference>
<dbReference type="Proteomes" id="UP000301870">
    <property type="component" value="Chromosome 1"/>
</dbReference>
<dbReference type="RefSeq" id="XP_022816623.1">
    <property type="nucleotide sequence ID" value="XM_022960855.1"/>
</dbReference>
<dbReference type="AlphaFoldDB" id="A0A9J7DSR8"/>
<name>A0A9J7DSR8_SPOLT</name>
<reference evidence="4" key="1">
    <citation type="submission" date="2025-08" db="UniProtKB">
        <authorList>
            <consortium name="RefSeq"/>
        </authorList>
    </citation>
    <scope>IDENTIFICATION</scope>
    <source>
        <strain evidence="4">Ishihara</strain>
        <tissue evidence="4">Whole body</tissue>
    </source>
</reference>
<organism evidence="3 4">
    <name type="scientific">Spodoptera litura</name>
    <name type="common">Asian cotton leafworm</name>
    <dbReference type="NCBI Taxonomy" id="69820"/>
    <lineage>
        <taxon>Eukaryota</taxon>
        <taxon>Metazoa</taxon>
        <taxon>Ecdysozoa</taxon>
        <taxon>Arthropoda</taxon>
        <taxon>Hexapoda</taxon>
        <taxon>Insecta</taxon>
        <taxon>Pterygota</taxon>
        <taxon>Neoptera</taxon>
        <taxon>Endopterygota</taxon>
        <taxon>Lepidoptera</taxon>
        <taxon>Glossata</taxon>
        <taxon>Ditrysia</taxon>
        <taxon>Noctuoidea</taxon>
        <taxon>Noctuidae</taxon>
        <taxon>Amphipyrinae</taxon>
        <taxon>Spodoptera</taxon>
    </lineage>
</organism>
<sequence>MFADIEQQYDELKKRLNSKIWATVHYEKSAPKIEIPEFSGNYSQWISFKDLFVEAIHKNPMINSAQKMQHLKTKLRGEAERLVQHLSISADNYNSCWDILNQRYDNRRLQFTSFMNSMLNLPTIQHPDSANIKKMHDVVTECLNGISNIGIDTSSWDPIIVHIMSQKLDSKTLSDYMKELQDHRELQSLQDFLYFLETQFMAYETMKSAKKGCQTTTTDKPAHWKFNKQNPMKKFSLYNKTNNYHAGHKKCPHCNESHVLMQCDKFLEMDFGKRSDTVSKLQLCKNCLFSHGNDVCKSTKTCRECNLKHHTLLHNPDKRNSATYKRKNNTEQPAPPSQQQTSNHITSNMEVLLTTVQVRVKSIDGTYVILRALLDQGSQVNLITENAAQLLRLPRKRVNACVTGIGTASGECKGQVNFTCTSMHSDYNFTTHALIMRKLTNNLPTTTFEKVEWPHLKSLKLADPEFNISRQIDLLLGAEVYSEIILDGVLKGSDQSPVAQQTQIGWILCGKMKTFNCNYNSQISIDYKLTPALFDTSINRLVNLKYRYAPNTLQSTDLEITKIEDKIKQQKENEALPSTISTHDVHLYAISYILLASAIVAVLVVVWRKLCPRCCKKRHKTSTTGQPQQHNDIELQIMRKRNYDDQNETASPSKETGVEAHSETRRQQRLKTGTKNIAFSFD</sequence>
<keyword evidence="2" id="KW-0812">Transmembrane</keyword>
<dbReference type="KEGG" id="sliu:111349653"/>
<accession>A0A9J7DSR8</accession>
<feature type="compositionally biased region" description="Polar residues" evidence="1">
    <location>
        <begin position="670"/>
        <end position="682"/>
    </location>
</feature>
<evidence type="ECO:0000256" key="1">
    <source>
        <dbReference type="SAM" id="MobiDB-lite"/>
    </source>
</evidence>
<dbReference type="PANTHER" id="PTHR47331">
    <property type="entry name" value="PHD-TYPE DOMAIN-CONTAINING PROTEIN"/>
    <property type="match status" value="1"/>
</dbReference>
<dbReference type="PANTHER" id="PTHR47331:SF5">
    <property type="entry name" value="RIBONUCLEASE H"/>
    <property type="match status" value="1"/>
</dbReference>
<feature type="region of interest" description="Disordered" evidence="1">
    <location>
        <begin position="644"/>
        <end position="682"/>
    </location>
</feature>